<protein>
    <submittedName>
        <fullName evidence="1">Uncharacterized protein</fullName>
    </submittedName>
</protein>
<name>A0A0E9QU65_ANGAN</name>
<reference evidence="1" key="2">
    <citation type="journal article" date="2015" name="Fish Shellfish Immunol.">
        <title>Early steps in the European eel (Anguilla anguilla)-Vibrio vulnificus interaction in the gills: Role of the RtxA13 toxin.</title>
        <authorList>
            <person name="Callol A."/>
            <person name="Pajuelo D."/>
            <person name="Ebbesson L."/>
            <person name="Teles M."/>
            <person name="MacKenzie S."/>
            <person name="Amaro C."/>
        </authorList>
    </citation>
    <scope>NUCLEOTIDE SEQUENCE</scope>
</reference>
<dbReference type="EMBL" id="GBXM01088218">
    <property type="protein sequence ID" value="JAH20359.1"/>
    <property type="molecule type" value="Transcribed_RNA"/>
</dbReference>
<organism evidence="1">
    <name type="scientific">Anguilla anguilla</name>
    <name type="common">European freshwater eel</name>
    <name type="synonym">Muraena anguilla</name>
    <dbReference type="NCBI Taxonomy" id="7936"/>
    <lineage>
        <taxon>Eukaryota</taxon>
        <taxon>Metazoa</taxon>
        <taxon>Chordata</taxon>
        <taxon>Craniata</taxon>
        <taxon>Vertebrata</taxon>
        <taxon>Euteleostomi</taxon>
        <taxon>Actinopterygii</taxon>
        <taxon>Neopterygii</taxon>
        <taxon>Teleostei</taxon>
        <taxon>Anguilliformes</taxon>
        <taxon>Anguillidae</taxon>
        <taxon>Anguilla</taxon>
    </lineage>
</organism>
<sequence length="25" mass="3025">MLTFRFTKKITVNPKNMLSQKDNLR</sequence>
<accession>A0A0E9QU65</accession>
<evidence type="ECO:0000313" key="1">
    <source>
        <dbReference type="EMBL" id="JAH20359.1"/>
    </source>
</evidence>
<reference evidence="1" key="1">
    <citation type="submission" date="2014-11" db="EMBL/GenBank/DDBJ databases">
        <authorList>
            <person name="Amaro Gonzalez C."/>
        </authorList>
    </citation>
    <scope>NUCLEOTIDE SEQUENCE</scope>
</reference>
<dbReference type="AlphaFoldDB" id="A0A0E9QU65"/>
<proteinExistence type="predicted"/>